<name>A0ACA9NU73_9GLOM</name>
<comment type="caution">
    <text evidence="1">The sequence shown here is derived from an EMBL/GenBank/DDBJ whole genome shotgun (WGS) entry which is preliminary data.</text>
</comment>
<dbReference type="Proteomes" id="UP000789920">
    <property type="component" value="Unassembled WGS sequence"/>
</dbReference>
<keyword evidence="2" id="KW-1185">Reference proteome</keyword>
<feature type="non-terminal residue" evidence="1">
    <location>
        <position position="120"/>
    </location>
</feature>
<organism evidence="1 2">
    <name type="scientific">Racocetra persica</name>
    <dbReference type="NCBI Taxonomy" id="160502"/>
    <lineage>
        <taxon>Eukaryota</taxon>
        <taxon>Fungi</taxon>
        <taxon>Fungi incertae sedis</taxon>
        <taxon>Mucoromycota</taxon>
        <taxon>Glomeromycotina</taxon>
        <taxon>Glomeromycetes</taxon>
        <taxon>Diversisporales</taxon>
        <taxon>Gigasporaceae</taxon>
        <taxon>Racocetra</taxon>
    </lineage>
</organism>
<evidence type="ECO:0000313" key="1">
    <source>
        <dbReference type="EMBL" id="CAG8671963.1"/>
    </source>
</evidence>
<gene>
    <name evidence="1" type="ORF">RPERSI_LOCUS8719</name>
</gene>
<sequence length="120" mass="14120">VLFGQNRIHVSPLAIGNNEYYYLCGEYKLTKFIIAYRHRSKNKCSEKEVRDFAAILARRSTPYVGFLVKLLGYTNNEPHTKKVEQEDDGDIEQELYEIDDEVELYKNNEIEHKNVVMVME</sequence>
<dbReference type="EMBL" id="CAJVQC010015946">
    <property type="protein sequence ID" value="CAG8671963.1"/>
    <property type="molecule type" value="Genomic_DNA"/>
</dbReference>
<proteinExistence type="predicted"/>
<reference evidence="1" key="1">
    <citation type="submission" date="2021-06" db="EMBL/GenBank/DDBJ databases">
        <authorList>
            <person name="Kallberg Y."/>
            <person name="Tangrot J."/>
            <person name="Rosling A."/>
        </authorList>
    </citation>
    <scope>NUCLEOTIDE SEQUENCE</scope>
    <source>
        <strain evidence="1">MA461A</strain>
    </source>
</reference>
<accession>A0ACA9NU73</accession>
<protein>
    <submittedName>
        <fullName evidence="1">5851_t:CDS:1</fullName>
    </submittedName>
</protein>
<feature type="non-terminal residue" evidence="1">
    <location>
        <position position="1"/>
    </location>
</feature>
<evidence type="ECO:0000313" key="2">
    <source>
        <dbReference type="Proteomes" id="UP000789920"/>
    </source>
</evidence>